<dbReference type="InterPro" id="IPR002068">
    <property type="entry name" value="A-crystallin/Hsp20_dom"/>
</dbReference>
<dbReference type="SUPFAM" id="SSF49764">
    <property type="entry name" value="HSP20-like chaperones"/>
    <property type="match status" value="1"/>
</dbReference>
<dbReference type="Gene3D" id="2.60.40.790">
    <property type="match status" value="1"/>
</dbReference>
<evidence type="ECO:0000256" key="1">
    <source>
        <dbReference type="PROSITE-ProRule" id="PRU00285"/>
    </source>
</evidence>
<dbReference type="Pfam" id="PF00011">
    <property type="entry name" value="HSP20"/>
    <property type="match status" value="1"/>
</dbReference>
<feature type="region of interest" description="Disordered" evidence="3">
    <location>
        <begin position="75"/>
        <end position="96"/>
    </location>
</feature>
<dbReference type="GO" id="GO:0051082">
    <property type="term" value="F:unfolded protein binding"/>
    <property type="evidence" value="ECO:0007669"/>
    <property type="project" value="TreeGrafter"/>
</dbReference>
<reference evidence="5" key="1">
    <citation type="submission" date="2010-11" db="EMBL/GenBank/DDBJ databases">
        <authorList>
            <person name="Arockiaraj A."/>
            <person name="Zhang G."/>
            <person name="Hang L."/>
            <person name="Yasmin Othman R."/>
            <person name="Qi Bin K."/>
            <person name="Bhassu S."/>
        </authorList>
    </citation>
    <scope>NUCLEOTIDE SEQUENCE</scope>
</reference>
<reference evidence="5" key="2">
    <citation type="journal article" date="2012" name="Mol. Biol. Rep.">
        <title>Gene expression and functional studies of small heat shock protein 37 (MrHSP37) from Macrobrachium rosenbergii challenged with infectious hypodermal and hematopoietic necrosis virus (IHHNV).</title>
        <authorList>
            <person name="Arockiaraj J."/>
            <person name="Vanaraja P."/>
            <person name="Easwvaran S."/>
            <person name="Singh A."/>
            <person name="Othman R.Y."/>
            <person name="Bhassu S."/>
        </authorList>
    </citation>
    <scope>NUCLEOTIDE SEQUENCE</scope>
</reference>
<dbReference type="GO" id="GO:0042026">
    <property type="term" value="P:protein refolding"/>
    <property type="evidence" value="ECO:0007669"/>
    <property type="project" value="TreeGrafter"/>
</dbReference>
<feature type="region of interest" description="Disordered" evidence="3">
    <location>
        <begin position="1"/>
        <end position="29"/>
    </location>
</feature>
<organism evidence="5">
    <name type="scientific">Macrobrachium rosenbergii</name>
    <name type="common">Giant fresh water prawn</name>
    <dbReference type="NCBI Taxonomy" id="79674"/>
    <lineage>
        <taxon>Eukaryota</taxon>
        <taxon>Metazoa</taxon>
        <taxon>Ecdysozoa</taxon>
        <taxon>Arthropoda</taxon>
        <taxon>Crustacea</taxon>
        <taxon>Multicrustacea</taxon>
        <taxon>Malacostraca</taxon>
        <taxon>Eumalacostraca</taxon>
        <taxon>Eucarida</taxon>
        <taxon>Decapoda</taxon>
        <taxon>Pleocyemata</taxon>
        <taxon>Caridea</taxon>
        <taxon>Palaemonoidea</taxon>
        <taxon>Palaemonidae</taxon>
        <taxon>Macrobrachium</taxon>
    </lineage>
</organism>
<dbReference type="GO" id="GO:0005634">
    <property type="term" value="C:nucleus"/>
    <property type="evidence" value="ECO:0007669"/>
    <property type="project" value="TreeGrafter"/>
</dbReference>
<keyword evidence="5" id="KW-0346">Stress response</keyword>
<protein>
    <submittedName>
        <fullName evidence="5">Heat shock protein 21</fullName>
    </submittedName>
</protein>
<evidence type="ECO:0000256" key="2">
    <source>
        <dbReference type="RuleBase" id="RU003616"/>
    </source>
</evidence>
<dbReference type="PROSITE" id="PS01031">
    <property type="entry name" value="SHSP"/>
    <property type="match status" value="1"/>
</dbReference>
<name>H8XYP5_MACRS</name>
<accession>H8XYP5</accession>
<comment type="similarity">
    <text evidence="1 2">Belongs to the small heat shock protein (HSP20) family.</text>
</comment>
<dbReference type="SMR" id="H8XYP5"/>
<dbReference type="AlphaFoldDB" id="H8XYP5"/>
<dbReference type="InterPro" id="IPR001436">
    <property type="entry name" value="Alpha-crystallin/sHSP_animal"/>
</dbReference>
<sequence>MEAVSRQEVSEESSASSSESVLSGGSSVSEKSDIVYYCKGCNKKIGGSWQKAPESKSAQRDGVKVPIKINASMSSALSSKTDQTYTEKEEQTTKNSVNKETMAKNNSLQEAKTTDGEMNVKLHSQVKANHYEVPVTTAHSFLPVSIRGPFFSDSFFRDMHEDFQSAVQEVLSRWGARTSMRMEDDLSAYRRLRLGNLKEETQAVQTREDESSCKFVLDVQDFVNGGDITVKVINDSEIVVEGHVEKEEGGSKSLKHFMKRFRVPGNIRLDSVSSVMSSDGVLTITAPKKSVLAQPKEVIIPVSLEGNEKSRTCHVSSPFLDDHDLVFGDMPCFFTIIR</sequence>
<dbReference type="PANTHER" id="PTHR45640:SF26">
    <property type="entry name" value="RE23625P"/>
    <property type="match status" value="1"/>
</dbReference>
<evidence type="ECO:0000313" key="5">
    <source>
        <dbReference type="EMBL" id="AET34915.1"/>
    </source>
</evidence>
<feature type="domain" description="SHSP" evidence="4">
    <location>
        <begin position="195"/>
        <end position="303"/>
    </location>
</feature>
<dbReference type="PANTHER" id="PTHR45640">
    <property type="entry name" value="HEAT SHOCK PROTEIN HSP-12.2-RELATED"/>
    <property type="match status" value="1"/>
</dbReference>
<dbReference type="InterPro" id="IPR008978">
    <property type="entry name" value="HSP20-like_chaperone"/>
</dbReference>
<evidence type="ECO:0000259" key="4">
    <source>
        <dbReference type="PROSITE" id="PS01031"/>
    </source>
</evidence>
<evidence type="ECO:0000256" key="3">
    <source>
        <dbReference type="SAM" id="MobiDB-lite"/>
    </source>
</evidence>
<dbReference type="GO" id="GO:0009408">
    <property type="term" value="P:response to heat"/>
    <property type="evidence" value="ECO:0007669"/>
    <property type="project" value="TreeGrafter"/>
</dbReference>
<dbReference type="GO" id="GO:0005737">
    <property type="term" value="C:cytoplasm"/>
    <property type="evidence" value="ECO:0007669"/>
    <property type="project" value="TreeGrafter"/>
</dbReference>
<proteinExistence type="evidence at transcript level"/>
<dbReference type="EMBL" id="HQ668088">
    <property type="protein sequence ID" value="AET34915.1"/>
    <property type="molecule type" value="mRNA"/>
</dbReference>
<dbReference type="PRINTS" id="PR00299">
    <property type="entry name" value="ACRYSTALLIN"/>
</dbReference>